<dbReference type="RefSeq" id="WP_207690643.1">
    <property type="nucleotide sequence ID" value="NZ_CP061799.1"/>
</dbReference>
<keyword evidence="2" id="KW-1185">Reference proteome</keyword>
<reference evidence="1" key="1">
    <citation type="journal article" date="2021" name="Microb. Physiol.">
        <title>Proteogenomic Insights into the Physiology of Marine, Sulfate-Reducing, Filamentous Desulfonema limicola and Desulfonema magnum.</title>
        <authorList>
            <person name="Schnaars V."/>
            <person name="Wohlbrand L."/>
            <person name="Scheve S."/>
            <person name="Hinrichs C."/>
            <person name="Reinhardt R."/>
            <person name="Rabus R."/>
        </authorList>
    </citation>
    <scope>NUCLEOTIDE SEQUENCE</scope>
    <source>
        <strain evidence="1">5ac10</strain>
    </source>
</reference>
<dbReference type="Proteomes" id="UP000663720">
    <property type="component" value="Chromosome"/>
</dbReference>
<organism evidence="1 2">
    <name type="scientific">Desulfonema limicola</name>
    <dbReference type="NCBI Taxonomy" id="45656"/>
    <lineage>
        <taxon>Bacteria</taxon>
        <taxon>Pseudomonadati</taxon>
        <taxon>Thermodesulfobacteriota</taxon>
        <taxon>Desulfobacteria</taxon>
        <taxon>Desulfobacterales</taxon>
        <taxon>Desulfococcaceae</taxon>
        <taxon>Desulfonema</taxon>
    </lineage>
</organism>
<dbReference type="EMBL" id="CP061799">
    <property type="protein sequence ID" value="QTA78827.1"/>
    <property type="molecule type" value="Genomic_DNA"/>
</dbReference>
<evidence type="ECO:0000313" key="1">
    <source>
        <dbReference type="EMBL" id="QTA78827.1"/>
    </source>
</evidence>
<proteinExistence type="predicted"/>
<accession>A0A975B4V9</accession>
<evidence type="ECO:0000313" key="2">
    <source>
        <dbReference type="Proteomes" id="UP000663720"/>
    </source>
</evidence>
<dbReference type="AlphaFoldDB" id="A0A975B4V9"/>
<name>A0A975B4V9_9BACT</name>
<sequence length="83" mass="9343">MSKTIQTGNIKDILENIIPISEAPGKISIAEKTLRNWRSQGIYPQLFIKLGGKVFVDLGELAKIVTLQKEEAVEKMKRLGLEY</sequence>
<protein>
    <submittedName>
        <fullName evidence="1">Uncharacterized protein</fullName>
    </submittedName>
</protein>
<dbReference type="KEGG" id="dli:dnl_10670"/>
<gene>
    <name evidence="1" type="ORF">dnl_10670</name>
</gene>